<feature type="region of interest" description="Disordered" evidence="4">
    <location>
        <begin position="261"/>
        <end position="297"/>
    </location>
</feature>
<evidence type="ECO:0000256" key="4">
    <source>
        <dbReference type="SAM" id="MobiDB-lite"/>
    </source>
</evidence>
<protein>
    <submittedName>
        <fullName evidence="6">Helix-turn-helix domain-containing protein</fullName>
    </submittedName>
</protein>
<dbReference type="PANTHER" id="PTHR11019:SF199">
    <property type="entry name" value="HTH-TYPE TRANSCRIPTIONAL REGULATOR NIMR"/>
    <property type="match status" value="1"/>
</dbReference>
<dbReference type="InterPro" id="IPR011051">
    <property type="entry name" value="RmlC_Cupin_sf"/>
</dbReference>
<dbReference type="Gene3D" id="1.10.10.60">
    <property type="entry name" value="Homeodomain-like"/>
    <property type="match status" value="1"/>
</dbReference>
<evidence type="ECO:0000256" key="1">
    <source>
        <dbReference type="ARBA" id="ARBA00023015"/>
    </source>
</evidence>
<evidence type="ECO:0000259" key="5">
    <source>
        <dbReference type="PROSITE" id="PS01124"/>
    </source>
</evidence>
<dbReference type="InterPro" id="IPR018062">
    <property type="entry name" value="HTH_AraC-typ_CS"/>
</dbReference>
<dbReference type="InterPro" id="IPR018060">
    <property type="entry name" value="HTH_AraC"/>
</dbReference>
<dbReference type="InterPro" id="IPR014710">
    <property type="entry name" value="RmlC-like_jellyroll"/>
</dbReference>
<keyword evidence="1" id="KW-0805">Transcription regulation</keyword>
<dbReference type="SMART" id="SM00342">
    <property type="entry name" value="HTH_ARAC"/>
    <property type="match status" value="1"/>
</dbReference>
<dbReference type="PANTHER" id="PTHR11019">
    <property type="entry name" value="HTH-TYPE TRANSCRIPTIONAL REGULATOR NIMR"/>
    <property type="match status" value="1"/>
</dbReference>
<name>A0A942Y845_9BACI</name>
<keyword evidence="3" id="KW-0804">Transcription</keyword>
<accession>A0A942Y845</accession>
<proteinExistence type="predicted"/>
<dbReference type="InterPro" id="IPR020449">
    <property type="entry name" value="Tscrpt_reg_AraC-type_HTH"/>
</dbReference>
<evidence type="ECO:0000256" key="3">
    <source>
        <dbReference type="ARBA" id="ARBA00023163"/>
    </source>
</evidence>
<dbReference type="PRINTS" id="PR00032">
    <property type="entry name" value="HTHARAC"/>
</dbReference>
<dbReference type="AlphaFoldDB" id="A0A942Y845"/>
<evidence type="ECO:0000313" key="6">
    <source>
        <dbReference type="EMBL" id="MBS4181956.1"/>
    </source>
</evidence>
<dbReference type="EMBL" id="JAGYPE010000002">
    <property type="protein sequence ID" value="MBS4181956.1"/>
    <property type="molecule type" value="Genomic_DNA"/>
</dbReference>
<dbReference type="Gene3D" id="2.60.120.10">
    <property type="entry name" value="Jelly Rolls"/>
    <property type="match status" value="1"/>
</dbReference>
<dbReference type="GO" id="GO:0043565">
    <property type="term" value="F:sequence-specific DNA binding"/>
    <property type="evidence" value="ECO:0007669"/>
    <property type="project" value="InterPro"/>
</dbReference>
<gene>
    <name evidence="6" type="ORF">KHB02_11215</name>
</gene>
<dbReference type="InterPro" id="IPR009057">
    <property type="entry name" value="Homeodomain-like_sf"/>
</dbReference>
<dbReference type="Pfam" id="PF12833">
    <property type="entry name" value="HTH_18"/>
    <property type="match status" value="1"/>
</dbReference>
<sequence>MWAWSQVRIASPKTLAVKGHPVVRNGLVDRMVTRHAADELTWVLVGGCEVVVDGVRHTVDTRTALVIPAGVEHEVVPRPDSVVFPLMFPDGLVDPASGAPVTPLVRTPALEAAARVLLQPGLTTEDGVRAAGDVVRAHVHGGGHVALPPLPTDPRARVVAEATLRTPATDTTLDEWARRVHVSTKTLQRAFRATGHSFPRWRSAVRLERGRERLRDGVPIAVAARQVGYTSVSAFTTAFRERYGVTPGAYVAGSVPADRVGAVPSWRRDPRAVRRSPSPRPASGGSHGPTQPSAARR</sequence>
<dbReference type="GO" id="GO:0003700">
    <property type="term" value="F:DNA-binding transcription factor activity"/>
    <property type="evidence" value="ECO:0007669"/>
    <property type="project" value="InterPro"/>
</dbReference>
<feature type="domain" description="HTH araC/xylS-type" evidence="5">
    <location>
        <begin position="154"/>
        <end position="253"/>
    </location>
</feature>
<dbReference type="PROSITE" id="PS01124">
    <property type="entry name" value="HTH_ARAC_FAMILY_2"/>
    <property type="match status" value="1"/>
</dbReference>
<organism evidence="6">
    <name type="scientific">Neobacillus citreus</name>
    <dbReference type="NCBI Taxonomy" id="2833578"/>
    <lineage>
        <taxon>Bacteria</taxon>
        <taxon>Bacillati</taxon>
        <taxon>Bacillota</taxon>
        <taxon>Bacilli</taxon>
        <taxon>Bacillales</taxon>
        <taxon>Bacillaceae</taxon>
        <taxon>Neobacillus</taxon>
    </lineage>
</organism>
<comment type="caution">
    <text evidence="6">The sequence shown here is derived from an EMBL/GenBank/DDBJ whole genome shotgun (WGS) entry which is preliminary data.</text>
</comment>
<dbReference type="SUPFAM" id="SSF46689">
    <property type="entry name" value="Homeodomain-like"/>
    <property type="match status" value="1"/>
</dbReference>
<dbReference type="PROSITE" id="PS00041">
    <property type="entry name" value="HTH_ARAC_FAMILY_1"/>
    <property type="match status" value="1"/>
</dbReference>
<dbReference type="SUPFAM" id="SSF51182">
    <property type="entry name" value="RmlC-like cupins"/>
    <property type="match status" value="1"/>
</dbReference>
<evidence type="ECO:0000256" key="2">
    <source>
        <dbReference type="ARBA" id="ARBA00023125"/>
    </source>
</evidence>
<reference evidence="6" key="1">
    <citation type="submission" date="2021-05" db="EMBL/GenBank/DDBJ databases">
        <title>Novel Bacillus species.</title>
        <authorList>
            <person name="Liu G."/>
        </authorList>
    </citation>
    <scope>NUCLEOTIDE SEQUENCE</scope>
    <source>
        <strain evidence="6">FJAT-50051</strain>
    </source>
</reference>
<keyword evidence="2" id="KW-0238">DNA-binding</keyword>